<organism evidence="2 3">
    <name type="scientific">Brumimicrobium aurantiacum</name>
    <dbReference type="NCBI Taxonomy" id="1737063"/>
    <lineage>
        <taxon>Bacteria</taxon>
        <taxon>Pseudomonadati</taxon>
        <taxon>Bacteroidota</taxon>
        <taxon>Flavobacteriia</taxon>
        <taxon>Flavobacteriales</taxon>
        <taxon>Crocinitomicaceae</taxon>
        <taxon>Brumimicrobium</taxon>
    </lineage>
</organism>
<comment type="caution">
    <text evidence="2">The sequence shown here is derived from an EMBL/GenBank/DDBJ whole genome shotgun (WGS) entry which is preliminary data.</text>
</comment>
<accession>A0A3E1EU97</accession>
<dbReference type="Proteomes" id="UP000257127">
    <property type="component" value="Unassembled WGS sequence"/>
</dbReference>
<keyword evidence="3" id="KW-1185">Reference proteome</keyword>
<dbReference type="Pfam" id="PF13021">
    <property type="entry name" value="DUF3885"/>
    <property type="match status" value="1"/>
</dbReference>
<feature type="domain" description="DUF3885" evidence="1">
    <location>
        <begin position="24"/>
        <end position="203"/>
    </location>
</feature>
<reference evidence="2 3" key="1">
    <citation type="submission" date="2018-08" db="EMBL/GenBank/DDBJ databases">
        <title>The draft genome squence of Brumimicrobium sp. N62.</title>
        <authorList>
            <person name="Du Z.-J."/>
            <person name="Luo H.-R."/>
        </authorList>
    </citation>
    <scope>NUCLEOTIDE SEQUENCE [LARGE SCALE GENOMIC DNA]</scope>
    <source>
        <strain evidence="2 3">N62</strain>
    </source>
</reference>
<protein>
    <submittedName>
        <fullName evidence="2">DUF3885 domain-containing protein</fullName>
    </submittedName>
</protein>
<dbReference type="EMBL" id="QURB01000020">
    <property type="protein sequence ID" value="RFC53082.1"/>
    <property type="molecule type" value="Genomic_DNA"/>
</dbReference>
<gene>
    <name evidence="2" type="ORF">DXU93_14900</name>
</gene>
<name>A0A3E1EU97_9FLAO</name>
<evidence type="ECO:0000313" key="2">
    <source>
        <dbReference type="EMBL" id="RFC53082.1"/>
    </source>
</evidence>
<dbReference type="RefSeq" id="WP_116882098.1">
    <property type="nucleotide sequence ID" value="NZ_QURB01000020.1"/>
</dbReference>
<dbReference type="AlphaFoldDB" id="A0A3E1EU97"/>
<dbReference type="OrthoDB" id="72213at2"/>
<dbReference type="InterPro" id="IPR024976">
    <property type="entry name" value="DUF3885"/>
</dbReference>
<sequence length="212" mass="25470">MMKKDLEIELEYLNSAIDLTDFNTIERGLKYHLRFELGDPYENGTKKRVNQSTKRATELFENHIDENSEIYLIIYDFGDDMFARTPNHIYDLLKSGIIKTEQFVENLATRYFDHEDNIEREKGQLTICKAERNEIKYSEIFNGIANTEMGFSPTVHQLVYFFQPTTKKWFWMYDDRGCLMFSDKTCDLKQNLIKFDNWIVEYHRDEIEKQFE</sequence>
<evidence type="ECO:0000259" key="1">
    <source>
        <dbReference type="Pfam" id="PF13021"/>
    </source>
</evidence>
<proteinExistence type="predicted"/>
<evidence type="ECO:0000313" key="3">
    <source>
        <dbReference type="Proteomes" id="UP000257127"/>
    </source>
</evidence>